<dbReference type="AlphaFoldDB" id="A0A9D3SP93"/>
<comment type="caution">
    <text evidence="1">The sequence shown here is derived from an EMBL/GenBank/DDBJ whole genome shotgun (WGS) entry which is preliminary data.</text>
</comment>
<evidence type="ECO:0000313" key="2">
    <source>
        <dbReference type="Proteomes" id="UP000824219"/>
    </source>
</evidence>
<accession>A0A9D3SP93</accession>
<dbReference type="EMBL" id="JAHKSW010000011">
    <property type="protein sequence ID" value="KAG7326644.1"/>
    <property type="molecule type" value="Genomic_DNA"/>
</dbReference>
<keyword evidence="2" id="KW-1185">Reference proteome</keyword>
<protein>
    <submittedName>
        <fullName evidence="1">Uncharacterized protein</fullName>
    </submittedName>
</protein>
<evidence type="ECO:0000313" key="1">
    <source>
        <dbReference type="EMBL" id="KAG7326644.1"/>
    </source>
</evidence>
<proteinExistence type="predicted"/>
<gene>
    <name evidence="1" type="ORF">KOW79_010045</name>
</gene>
<name>A0A9D3SP93_9TELE</name>
<organism evidence="1 2">
    <name type="scientific">Hemibagrus wyckioides</name>
    <dbReference type="NCBI Taxonomy" id="337641"/>
    <lineage>
        <taxon>Eukaryota</taxon>
        <taxon>Metazoa</taxon>
        <taxon>Chordata</taxon>
        <taxon>Craniata</taxon>
        <taxon>Vertebrata</taxon>
        <taxon>Euteleostomi</taxon>
        <taxon>Actinopterygii</taxon>
        <taxon>Neopterygii</taxon>
        <taxon>Teleostei</taxon>
        <taxon>Ostariophysi</taxon>
        <taxon>Siluriformes</taxon>
        <taxon>Bagridae</taxon>
        <taxon>Hemibagrus</taxon>
    </lineage>
</organism>
<sequence length="77" mass="8934">MRDDKYAPYSAGSAVLLLFASFRSRCEKSRLHRSKGEQLSEQTRLVEAEKLNHHVEWFKIWTTRGDALLWGPTRGDV</sequence>
<dbReference type="Proteomes" id="UP000824219">
    <property type="component" value="Linkage Group LG11"/>
</dbReference>
<reference evidence="1 2" key="1">
    <citation type="submission" date="2021-06" db="EMBL/GenBank/DDBJ databases">
        <title>Chromosome-level genome assembly of the red-tail catfish (Hemibagrus wyckioides).</title>
        <authorList>
            <person name="Shao F."/>
        </authorList>
    </citation>
    <scope>NUCLEOTIDE SEQUENCE [LARGE SCALE GENOMIC DNA]</scope>
    <source>
        <strain evidence="1">EC202008001</strain>
        <tissue evidence="1">Blood</tissue>
    </source>
</reference>